<gene>
    <name evidence="1" type="ORF">ACFQ4R_03155</name>
</gene>
<evidence type="ECO:0000313" key="1">
    <source>
        <dbReference type="EMBL" id="MFD1410613.1"/>
    </source>
</evidence>
<reference evidence="2" key="1">
    <citation type="journal article" date="2019" name="Int. J. Syst. Evol. Microbiol.">
        <title>The Global Catalogue of Microorganisms (GCM) 10K type strain sequencing project: providing services to taxonomists for standard genome sequencing and annotation.</title>
        <authorList>
            <consortium name="The Broad Institute Genomics Platform"/>
            <consortium name="The Broad Institute Genome Sequencing Center for Infectious Disease"/>
            <person name="Wu L."/>
            <person name="Ma J."/>
        </authorList>
    </citation>
    <scope>NUCLEOTIDE SEQUENCE [LARGE SCALE GENOMIC DNA]</scope>
    <source>
        <strain evidence="2">CCM 8937</strain>
    </source>
</reference>
<organism evidence="1 2">
    <name type="scientific">Lapidilactobacillus gannanensis</name>
    <dbReference type="NCBI Taxonomy" id="2486002"/>
    <lineage>
        <taxon>Bacteria</taxon>
        <taxon>Bacillati</taxon>
        <taxon>Bacillota</taxon>
        <taxon>Bacilli</taxon>
        <taxon>Lactobacillales</taxon>
        <taxon>Lactobacillaceae</taxon>
        <taxon>Lapidilactobacillus</taxon>
    </lineage>
</organism>
<name>A0ABW4BMW6_9LACO</name>
<proteinExistence type="predicted"/>
<protein>
    <submittedName>
        <fullName evidence="1">Uncharacterized protein</fullName>
    </submittedName>
</protein>
<accession>A0ABW4BMW6</accession>
<dbReference type="EMBL" id="JBHTOH010000018">
    <property type="protein sequence ID" value="MFD1410613.1"/>
    <property type="molecule type" value="Genomic_DNA"/>
</dbReference>
<keyword evidence="2" id="KW-1185">Reference proteome</keyword>
<dbReference type="RefSeq" id="WP_125651285.1">
    <property type="nucleotide sequence ID" value="NZ_JBHTOH010000018.1"/>
</dbReference>
<comment type="caution">
    <text evidence="1">The sequence shown here is derived from an EMBL/GenBank/DDBJ whole genome shotgun (WGS) entry which is preliminary data.</text>
</comment>
<dbReference type="Proteomes" id="UP001597191">
    <property type="component" value="Unassembled WGS sequence"/>
</dbReference>
<sequence>MTVSIDPQEKWLYVATGDGWKKVVGMTCAINGLKCSAFFELTEDKGRFIAVSELSSGYSICNIPLNLLTALMCDTKAKALDLMRVKLEDLSKMLMDDKSITMDDIASEANAKLVEYVDKFGPMPPIEIMDDFNRSKLWRTSNETN</sequence>
<evidence type="ECO:0000313" key="2">
    <source>
        <dbReference type="Proteomes" id="UP001597191"/>
    </source>
</evidence>